<dbReference type="AlphaFoldDB" id="A0A8H3TVT8"/>
<proteinExistence type="predicted"/>
<name>A0A8H3TVT8_9TREE</name>
<feature type="compositionally biased region" description="Basic residues" evidence="1">
    <location>
        <begin position="267"/>
        <end position="284"/>
    </location>
</feature>
<dbReference type="Proteomes" id="UP000620104">
    <property type="component" value="Unassembled WGS sequence"/>
</dbReference>
<feature type="region of interest" description="Disordered" evidence="1">
    <location>
        <begin position="258"/>
        <end position="297"/>
    </location>
</feature>
<comment type="caution">
    <text evidence="2">The sequence shown here is derived from an EMBL/GenBank/DDBJ whole genome shotgun (WGS) entry which is preliminary data.</text>
</comment>
<evidence type="ECO:0000313" key="3">
    <source>
        <dbReference type="Proteomes" id="UP000620104"/>
    </source>
</evidence>
<protein>
    <submittedName>
        <fullName evidence="2">Uncharacterized protein</fullName>
    </submittedName>
</protein>
<accession>A0A8H3TVT8</accession>
<evidence type="ECO:0000313" key="2">
    <source>
        <dbReference type="EMBL" id="GHJ87109.1"/>
    </source>
</evidence>
<evidence type="ECO:0000256" key="1">
    <source>
        <dbReference type="SAM" id="MobiDB-lite"/>
    </source>
</evidence>
<keyword evidence="3" id="KW-1185">Reference proteome</keyword>
<sequence>MTSTQRSFSTCIGWVQTERGFVRGERDEEGNWIITGTEVLQGQPLSTGEPFVDWSIENGNYTEHVPISEVSDGYRDYAERPIRVFVSSRALGTQAEGTADTPWHTAVQLRSSAQVEIESDSPPESNAATVQASQSGSAYLDLSQYINAREVRRITTRRRGILVYRVTLEVVPDDEHQLNAVPWVLDIPASWYRPADDSEYDSHFINRILKEMSLKDYREARNNLAIRVANARGGEWQAEEVMRMVARLVAQAVTEYISSEEDETNSGRRHRRRVSDTHRHRRSRSDRSTEKSSCIAS</sequence>
<gene>
    <name evidence="2" type="ORF">NliqN6_3511</name>
</gene>
<organism evidence="2 3">
    <name type="scientific">Naganishia liquefaciens</name>
    <dbReference type="NCBI Taxonomy" id="104408"/>
    <lineage>
        <taxon>Eukaryota</taxon>
        <taxon>Fungi</taxon>
        <taxon>Dikarya</taxon>
        <taxon>Basidiomycota</taxon>
        <taxon>Agaricomycotina</taxon>
        <taxon>Tremellomycetes</taxon>
        <taxon>Filobasidiales</taxon>
        <taxon>Filobasidiaceae</taxon>
        <taxon>Naganishia</taxon>
    </lineage>
</organism>
<reference evidence="2" key="1">
    <citation type="submission" date="2020-07" db="EMBL/GenBank/DDBJ databases">
        <title>Draft Genome Sequence of a Deep-Sea Yeast, Naganishia (Cryptococcus) liquefaciens strain N6.</title>
        <authorList>
            <person name="Han Y.W."/>
            <person name="Kajitani R."/>
            <person name="Morimoto H."/>
            <person name="Parhat M."/>
            <person name="Tsubouchi H."/>
            <person name="Bakenova O."/>
            <person name="Ogata M."/>
            <person name="Argunhan B."/>
            <person name="Aoki R."/>
            <person name="Kajiwara S."/>
            <person name="Itoh T."/>
            <person name="Iwasaki H."/>
        </authorList>
    </citation>
    <scope>NUCLEOTIDE SEQUENCE</scope>
    <source>
        <strain evidence="2">N6</strain>
    </source>
</reference>
<dbReference type="EMBL" id="BLZA01000021">
    <property type="protein sequence ID" value="GHJ87109.1"/>
    <property type="molecule type" value="Genomic_DNA"/>
</dbReference>